<feature type="transmembrane region" description="Helical" evidence="6">
    <location>
        <begin position="376"/>
        <end position="398"/>
    </location>
</feature>
<feature type="transmembrane region" description="Helical" evidence="6">
    <location>
        <begin position="194"/>
        <end position="216"/>
    </location>
</feature>
<evidence type="ECO:0000256" key="5">
    <source>
        <dbReference type="ARBA" id="ARBA00023136"/>
    </source>
</evidence>
<dbReference type="Pfam" id="PF13520">
    <property type="entry name" value="AA_permease_2"/>
    <property type="match status" value="1"/>
</dbReference>
<dbReference type="Gene3D" id="1.20.1740.10">
    <property type="entry name" value="Amino acid/polyamine transporter I"/>
    <property type="match status" value="1"/>
</dbReference>
<feature type="transmembrane region" description="Helical" evidence="6">
    <location>
        <begin position="162"/>
        <end position="182"/>
    </location>
</feature>
<sequence>MVTDEGPKQKGHTTHNADYDEAQVIAFGHTPVLERNFSFISMLGLAFAILNSWTALSVSISLALPSGGPSSVIWGLVTAGICNVCLAMSLSEFLSAFPTAGGQYHWVAFVSPPKYRRILSWVTGWINVGGWLALSASGGLLGSELVVGLASLMHPNYDAKRWHQFLIYIAYSMIGFLTNAFATFILPLANKTSFCWSITGFAVICIVVLATASPNYATGKWVFGNFLNETGWPDGIAWLLGLLQGSFGLTAYDAVAHMIEEIPDAAVQGPRIMNASVWVGIGTGFIFLMVILFVSGGEKNVNAVIETTQTPLIHIFKIATNSNAGSICLTMFPLVCLVFANIGFFTASSRMTFAFARERGLPFSPFFSHVHSRLKLPLNALFLTLAVVVIFGCVFLGSTSAFNAIVSASVIALNLTYGIPVLINCLQGRKKLPPRAYTLSPFVGWLVNIVGVLYVVLTTVLFFFPPEIPATGSSMNYAIVAFFVWLSICTIYWFVNGHKDYEGPALHEFLQNMGVPITDDVLEGADRSEFDVDRNKDGETEKPIATA</sequence>
<feature type="transmembrane region" description="Helical" evidence="6">
    <location>
        <begin position="438"/>
        <end position="464"/>
    </location>
</feature>
<evidence type="ECO:0000256" key="6">
    <source>
        <dbReference type="SAM" id="Phobius"/>
    </source>
</evidence>
<keyword evidence="8" id="KW-1185">Reference proteome</keyword>
<keyword evidence="2" id="KW-0813">Transport</keyword>
<protein>
    <submittedName>
        <fullName evidence="7">Uncharacterized protein</fullName>
    </submittedName>
</protein>
<reference evidence="7 8" key="1">
    <citation type="submission" date="2023-03" db="EMBL/GenBank/DDBJ databases">
        <title>Mating type loci evolution in Malassezia.</title>
        <authorList>
            <person name="Coelho M.A."/>
        </authorList>
    </citation>
    <scope>NUCLEOTIDE SEQUENCE [LARGE SCALE GENOMIC DNA]</scope>
    <source>
        <strain evidence="7 8">CBS 9725</strain>
    </source>
</reference>
<dbReference type="EMBL" id="CP119945">
    <property type="protein sequence ID" value="WFC99808.1"/>
    <property type="molecule type" value="Genomic_DNA"/>
</dbReference>
<evidence type="ECO:0000256" key="2">
    <source>
        <dbReference type="ARBA" id="ARBA00022448"/>
    </source>
</evidence>
<dbReference type="AlphaFoldDB" id="A0AAJ6CIF8"/>
<gene>
    <name evidence="7" type="ORF">MYAM1_002553</name>
</gene>
<accession>A0AAJ6CIF8</accession>
<keyword evidence="3 6" id="KW-0812">Transmembrane</keyword>
<dbReference type="PANTHER" id="PTHR45649:SF14">
    <property type="entry name" value="GABA PERMEASE"/>
    <property type="match status" value="1"/>
</dbReference>
<name>A0AAJ6CIF8_9BASI</name>
<feature type="transmembrane region" description="Helical" evidence="6">
    <location>
        <begin position="72"/>
        <end position="97"/>
    </location>
</feature>
<dbReference type="InterPro" id="IPR002293">
    <property type="entry name" value="AA/rel_permease1"/>
</dbReference>
<comment type="subcellular location">
    <subcellularLocation>
        <location evidence="1">Membrane</location>
        <topology evidence="1">Multi-pass membrane protein</topology>
    </subcellularLocation>
</comment>
<evidence type="ECO:0000256" key="4">
    <source>
        <dbReference type="ARBA" id="ARBA00022989"/>
    </source>
</evidence>
<evidence type="ECO:0000256" key="3">
    <source>
        <dbReference type="ARBA" id="ARBA00022692"/>
    </source>
</evidence>
<evidence type="ECO:0000256" key="1">
    <source>
        <dbReference type="ARBA" id="ARBA00004141"/>
    </source>
</evidence>
<organism evidence="7 8">
    <name type="scientific">Malassezia yamatoensis</name>
    <dbReference type="NCBI Taxonomy" id="253288"/>
    <lineage>
        <taxon>Eukaryota</taxon>
        <taxon>Fungi</taxon>
        <taxon>Dikarya</taxon>
        <taxon>Basidiomycota</taxon>
        <taxon>Ustilaginomycotina</taxon>
        <taxon>Malasseziomycetes</taxon>
        <taxon>Malasseziales</taxon>
        <taxon>Malasseziaceae</taxon>
        <taxon>Malassezia</taxon>
    </lineage>
</organism>
<proteinExistence type="predicted"/>
<evidence type="ECO:0000313" key="7">
    <source>
        <dbReference type="EMBL" id="WFC99808.1"/>
    </source>
</evidence>
<feature type="transmembrane region" description="Helical" evidence="6">
    <location>
        <begin position="476"/>
        <end position="495"/>
    </location>
</feature>
<feature type="transmembrane region" description="Helical" evidence="6">
    <location>
        <begin position="331"/>
        <end position="355"/>
    </location>
</feature>
<dbReference type="GO" id="GO:0016020">
    <property type="term" value="C:membrane"/>
    <property type="evidence" value="ECO:0007669"/>
    <property type="project" value="UniProtKB-SubCell"/>
</dbReference>
<dbReference type="PANTHER" id="PTHR45649">
    <property type="entry name" value="AMINO-ACID PERMEASE BAT1"/>
    <property type="match status" value="1"/>
</dbReference>
<feature type="transmembrane region" description="Helical" evidence="6">
    <location>
        <begin position="404"/>
        <end position="426"/>
    </location>
</feature>
<keyword evidence="5 6" id="KW-0472">Membrane</keyword>
<dbReference type="PIRSF" id="PIRSF006060">
    <property type="entry name" value="AA_transporter"/>
    <property type="match status" value="1"/>
</dbReference>
<feature type="transmembrane region" description="Helical" evidence="6">
    <location>
        <begin position="118"/>
        <end position="142"/>
    </location>
</feature>
<feature type="transmembrane region" description="Helical" evidence="6">
    <location>
        <begin position="39"/>
        <end position="60"/>
    </location>
</feature>
<keyword evidence="4 6" id="KW-1133">Transmembrane helix</keyword>
<feature type="transmembrane region" description="Helical" evidence="6">
    <location>
        <begin position="236"/>
        <end position="255"/>
    </location>
</feature>
<dbReference type="GO" id="GO:0022857">
    <property type="term" value="F:transmembrane transporter activity"/>
    <property type="evidence" value="ECO:0007669"/>
    <property type="project" value="InterPro"/>
</dbReference>
<dbReference type="Proteomes" id="UP001219567">
    <property type="component" value="Chromosome 3"/>
</dbReference>
<feature type="transmembrane region" description="Helical" evidence="6">
    <location>
        <begin position="275"/>
        <end position="294"/>
    </location>
</feature>
<evidence type="ECO:0000313" key="8">
    <source>
        <dbReference type="Proteomes" id="UP001219567"/>
    </source>
</evidence>